<keyword evidence="1" id="KW-0436">Ligase</keyword>
<proteinExistence type="predicted"/>
<evidence type="ECO:0000256" key="4">
    <source>
        <dbReference type="PROSITE-ProRule" id="PRU00409"/>
    </source>
</evidence>
<dbReference type="InterPro" id="IPR011761">
    <property type="entry name" value="ATP-grasp"/>
</dbReference>
<dbReference type="Gene3D" id="3.30.470.20">
    <property type="entry name" value="ATP-grasp fold, B domain"/>
    <property type="match status" value="1"/>
</dbReference>
<feature type="domain" description="ATP-grasp" evidence="5">
    <location>
        <begin position="121"/>
        <end position="318"/>
    </location>
</feature>
<dbReference type="InterPro" id="IPR040570">
    <property type="entry name" value="LAL_C2"/>
</dbReference>
<dbReference type="Pfam" id="PF13535">
    <property type="entry name" value="ATP-grasp_4"/>
    <property type="match status" value="1"/>
</dbReference>
<organism evidence="6 7">
    <name type="scientific">Actinomadura bangladeshensis</name>
    <dbReference type="NCBI Taxonomy" id="453573"/>
    <lineage>
        <taxon>Bacteria</taxon>
        <taxon>Bacillati</taxon>
        <taxon>Actinomycetota</taxon>
        <taxon>Actinomycetes</taxon>
        <taxon>Streptosporangiales</taxon>
        <taxon>Thermomonosporaceae</taxon>
        <taxon>Actinomadura</taxon>
    </lineage>
</organism>
<name>A0A4R4NLC4_9ACTN</name>
<dbReference type="GO" id="GO:0046872">
    <property type="term" value="F:metal ion binding"/>
    <property type="evidence" value="ECO:0007669"/>
    <property type="project" value="InterPro"/>
</dbReference>
<dbReference type="PANTHER" id="PTHR43585">
    <property type="entry name" value="FUMIPYRROLE BIOSYNTHESIS PROTEIN C"/>
    <property type="match status" value="1"/>
</dbReference>
<comment type="caution">
    <text evidence="6">The sequence shown here is derived from an EMBL/GenBank/DDBJ whole genome shotgun (WGS) entry which is preliminary data.</text>
</comment>
<reference evidence="6 7" key="1">
    <citation type="submission" date="2019-03" db="EMBL/GenBank/DDBJ databases">
        <title>Draft genome sequences of novel Actinobacteria.</title>
        <authorList>
            <person name="Sahin N."/>
            <person name="Ay H."/>
            <person name="Saygin H."/>
        </authorList>
    </citation>
    <scope>NUCLEOTIDE SEQUENCE [LARGE SCALE GENOMIC DNA]</scope>
    <source>
        <strain evidence="6 7">DSM 45347</strain>
    </source>
</reference>
<dbReference type="AlphaFoldDB" id="A0A4R4NLC4"/>
<gene>
    <name evidence="6" type="ORF">E1284_31080</name>
</gene>
<dbReference type="GO" id="GO:0016874">
    <property type="term" value="F:ligase activity"/>
    <property type="evidence" value="ECO:0007669"/>
    <property type="project" value="UniProtKB-KW"/>
</dbReference>
<dbReference type="RefSeq" id="WP_131943724.1">
    <property type="nucleotide sequence ID" value="NZ_BAAAMX010000003.1"/>
</dbReference>
<evidence type="ECO:0000259" key="5">
    <source>
        <dbReference type="PROSITE" id="PS50975"/>
    </source>
</evidence>
<dbReference type="OrthoDB" id="24041at2"/>
<sequence length="414" mass="43998">MREDRAPARDAVLLVDPVLTGLPFKAACRARGHTVVSLYTLSAEALREFAPDHASGDDVTLYAADPARACALVAGTGRRIRAVVPATEPAVHVADVLASRLGLPGNDPATALARRDKSVMRRLAVRAGIAVPEFERVSRPADARTAARRIGFPLVLKPATGAASRGVRLVPHPQDLDAAVAAAADLDLFGAPVRDWLVERYVRGREFAVNAFSLDGRHRIIDVWEYLQPSGADYDQPYWDLIQVPRDDPAHGTAAAFALRVLDAFGIRVGPSHTEVKGDERGVSLMEVASRLPGARIADHWIGHAAFHPFDAALAALLGEADADPEPGFDAVLGICCLRNDGDGGTLRAVHGLDDLAGTPGVDAVHLAYAIGDHVPPTRDLNTIVAKVLVSGNDHTSVRNTLEAVRAKAELEIG</sequence>
<dbReference type="Gene3D" id="3.30.1490.20">
    <property type="entry name" value="ATP-grasp fold, A domain"/>
    <property type="match status" value="1"/>
</dbReference>
<evidence type="ECO:0000256" key="2">
    <source>
        <dbReference type="ARBA" id="ARBA00022741"/>
    </source>
</evidence>
<dbReference type="Pfam" id="PF18603">
    <property type="entry name" value="LAL_C2"/>
    <property type="match status" value="1"/>
</dbReference>
<dbReference type="EMBL" id="SMJW01000219">
    <property type="protein sequence ID" value="TDC08367.1"/>
    <property type="molecule type" value="Genomic_DNA"/>
</dbReference>
<evidence type="ECO:0000313" key="7">
    <source>
        <dbReference type="Proteomes" id="UP000295431"/>
    </source>
</evidence>
<evidence type="ECO:0000256" key="3">
    <source>
        <dbReference type="ARBA" id="ARBA00022840"/>
    </source>
</evidence>
<dbReference type="PROSITE" id="PS50975">
    <property type="entry name" value="ATP_GRASP"/>
    <property type="match status" value="1"/>
</dbReference>
<dbReference type="SUPFAM" id="SSF56059">
    <property type="entry name" value="Glutathione synthetase ATP-binding domain-like"/>
    <property type="match status" value="1"/>
</dbReference>
<dbReference type="InterPro" id="IPR013815">
    <property type="entry name" value="ATP_grasp_subdomain_1"/>
</dbReference>
<evidence type="ECO:0000256" key="1">
    <source>
        <dbReference type="ARBA" id="ARBA00022598"/>
    </source>
</evidence>
<protein>
    <submittedName>
        <fullName evidence="6">ATP-grasp domain-containing protein</fullName>
    </submittedName>
</protein>
<evidence type="ECO:0000313" key="6">
    <source>
        <dbReference type="EMBL" id="TDC08367.1"/>
    </source>
</evidence>
<accession>A0A4R4NLC4</accession>
<dbReference type="Gene3D" id="3.40.50.20">
    <property type="match status" value="1"/>
</dbReference>
<dbReference type="GO" id="GO:0005524">
    <property type="term" value="F:ATP binding"/>
    <property type="evidence" value="ECO:0007669"/>
    <property type="project" value="UniProtKB-UniRule"/>
</dbReference>
<keyword evidence="7" id="KW-1185">Reference proteome</keyword>
<dbReference type="InterPro" id="IPR052032">
    <property type="entry name" value="ATP-dep_AA_Ligase"/>
</dbReference>
<keyword evidence="3 4" id="KW-0067">ATP-binding</keyword>
<keyword evidence="2 4" id="KW-0547">Nucleotide-binding</keyword>
<dbReference type="SMART" id="SM01209">
    <property type="entry name" value="GARS_A"/>
    <property type="match status" value="1"/>
</dbReference>
<dbReference type="PANTHER" id="PTHR43585:SF2">
    <property type="entry name" value="ATP-GRASP ENZYME FSQD"/>
    <property type="match status" value="1"/>
</dbReference>
<dbReference type="Proteomes" id="UP000295431">
    <property type="component" value="Unassembled WGS sequence"/>
</dbReference>